<protein>
    <submittedName>
        <fullName evidence="3">Outer membrane protein beta-barrel domain-containing protein</fullName>
    </submittedName>
</protein>
<dbReference type="EMBL" id="FSRK01000001">
    <property type="protein sequence ID" value="SIN81359.1"/>
    <property type="molecule type" value="Genomic_DNA"/>
</dbReference>
<dbReference type="RefSeq" id="WP_074233358.1">
    <property type="nucleotide sequence ID" value="NZ_FSRK01000001.1"/>
</dbReference>
<gene>
    <name evidence="3" type="ORF">SAMN05444409_0535</name>
</gene>
<reference evidence="4" key="1">
    <citation type="submission" date="2016-11" db="EMBL/GenBank/DDBJ databases">
        <authorList>
            <person name="Varghese N."/>
            <person name="Submissions S."/>
        </authorList>
    </citation>
    <scope>NUCLEOTIDE SEQUENCE [LARGE SCALE GENOMIC DNA]</scope>
    <source>
        <strain evidence="4">DSM 27623</strain>
    </source>
</reference>
<dbReference type="STRING" id="1416779.SAMN05444409_0535"/>
<evidence type="ECO:0000313" key="4">
    <source>
        <dbReference type="Proteomes" id="UP000185207"/>
    </source>
</evidence>
<evidence type="ECO:0000256" key="1">
    <source>
        <dbReference type="SAM" id="SignalP"/>
    </source>
</evidence>
<dbReference type="OrthoDB" id="947434at2"/>
<keyword evidence="4" id="KW-1185">Reference proteome</keyword>
<name>A0A1N6EEB2_9FLAO</name>
<evidence type="ECO:0000259" key="2">
    <source>
        <dbReference type="Pfam" id="PF13568"/>
    </source>
</evidence>
<feature type="domain" description="Outer membrane protein beta-barrel" evidence="2">
    <location>
        <begin position="17"/>
        <end position="183"/>
    </location>
</feature>
<feature type="chain" id="PRO_5012387623" evidence="1">
    <location>
        <begin position="19"/>
        <end position="219"/>
    </location>
</feature>
<dbReference type="Pfam" id="PF13568">
    <property type="entry name" value="OMP_b-brl_2"/>
    <property type="match status" value="1"/>
</dbReference>
<organism evidence="3 4">
    <name type="scientific">Epilithonimonas zeae</name>
    <dbReference type="NCBI Taxonomy" id="1416779"/>
    <lineage>
        <taxon>Bacteria</taxon>
        <taxon>Pseudomonadati</taxon>
        <taxon>Bacteroidota</taxon>
        <taxon>Flavobacteriia</taxon>
        <taxon>Flavobacteriales</taxon>
        <taxon>Weeksellaceae</taxon>
        <taxon>Chryseobacterium group</taxon>
        <taxon>Epilithonimonas</taxon>
    </lineage>
</organism>
<sequence>MKKILFGSLFLMSFFSQAQIDFRSTEFGLVAGGTYSRVRNAHNPSGARISVLGGVTAQVPIGISEQYYIQAEALYVGAGEGGDRKYEDAKGWEHAVYANNYLSVPINFKVYFSEAESEFYGLMGPRFNFLVNQKIKNSAKVSYETDSYGKANSFNLGLGAGVGFSYKRQLEIALKYDIGLSDAYPDLKNSPEEILTRDPSVAKKKSEQVISLGLTYLFK</sequence>
<proteinExistence type="predicted"/>
<accession>A0A1N6EEB2</accession>
<feature type="signal peptide" evidence="1">
    <location>
        <begin position="1"/>
        <end position="18"/>
    </location>
</feature>
<dbReference type="AlphaFoldDB" id="A0A1N6EEB2"/>
<dbReference type="Proteomes" id="UP000185207">
    <property type="component" value="Unassembled WGS sequence"/>
</dbReference>
<dbReference type="InterPro" id="IPR025665">
    <property type="entry name" value="Beta-barrel_OMP_2"/>
</dbReference>
<keyword evidence="1" id="KW-0732">Signal</keyword>
<evidence type="ECO:0000313" key="3">
    <source>
        <dbReference type="EMBL" id="SIN81359.1"/>
    </source>
</evidence>